<dbReference type="GO" id="GO:0005509">
    <property type="term" value="F:calcium ion binding"/>
    <property type="evidence" value="ECO:0007669"/>
    <property type="project" value="InterPro"/>
</dbReference>
<dbReference type="GO" id="GO:0004571">
    <property type="term" value="F:mannosyl-oligosaccharide 1,2-alpha-mannosidase activity"/>
    <property type="evidence" value="ECO:0007669"/>
    <property type="project" value="InterPro"/>
</dbReference>
<evidence type="ECO:0000313" key="15">
    <source>
        <dbReference type="Proteomes" id="UP000549394"/>
    </source>
</evidence>
<evidence type="ECO:0000256" key="2">
    <source>
        <dbReference type="ARBA" id="ARBA00007658"/>
    </source>
</evidence>
<comment type="function">
    <text evidence="9">Extracts misfolded glycoproteins, but not glycoproteins undergoing productive folding, from the calnexin cycle. It is directly involved in endoplasmic reticulum-associated degradation (ERAD) and targets misfolded glycoproteins for degradation in an N-glycan-independent manner, probably by forming a complex with SEL1L. It has low mannosidase activity, catalyzing mannose trimming from Man8GlcNAc2 to Man7GlcNAc2.</text>
</comment>
<comment type="similarity">
    <text evidence="2 12">Belongs to the glycosyl hydrolase 47 family.</text>
</comment>
<dbReference type="PANTHER" id="PTHR45679">
    <property type="entry name" value="ER DEGRADATION-ENHANCING ALPHA-MANNOSIDASE-LIKE PROTEIN 2"/>
    <property type="match status" value="1"/>
</dbReference>
<dbReference type="InterPro" id="IPR012341">
    <property type="entry name" value="6hp_glycosidase-like_sf"/>
</dbReference>
<evidence type="ECO:0000256" key="7">
    <source>
        <dbReference type="ARBA" id="ARBA00023136"/>
    </source>
</evidence>
<dbReference type="GO" id="GO:0005975">
    <property type="term" value="P:carbohydrate metabolic process"/>
    <property type="evidence" value="ECO:0007669"/>
    <property type="project" value="InterPro"/>
</dbReference>
<comment type="cofactor">
    <cofactor evidence="11">
        <name>Ca(2+)</name>
        <dbReference type="ChEBI" id="CHEBI:29108"/>
    </cofactor>
</comment>
<comment type="caution">
    <text evidence="14">The sequence shown here is derived from an EMBL/GenBank/DDBJ whole genome shotgun (WGS) entry which is preliminary data.</text>
</comment>
<dbReference type="GO" id="GO:0044322">
    <property type="term" value="C:endoplasmic reticulum quality control compartment"/>
    <property type="evidence" value="ECO:0007669"/>
    <property type="project" value="GOC"/>
</dbReference>
<keyword evidence="6" id="KW-1133">Transmembrane helix</keyword>
<evidence type="ECO:0000256" key="1">
    <source>
        <dbReference type="ARBA" id="ARBA00004648"/>
    </source>
</evidence>
<keyword evidence="12" id="KW-0326">Glycosidase</keyword>
<dbReference type="Pfam" id="PF01532">
    <property type="entry name" value="Glyco_hydro_47"/>
    <property type="match status" value="1"/>
</dbReference>
<evidence type="ECO:0000256" key="6">
    <source>
        <dbReference type="ARBA" id="ARBA00022989"/>
    </source>
</evidence>
<feature type="active site" evidence="10">
    <location>
        <position position="241"/>
    </location>
</feature>
<feature type="active site" description="Proton donor" evidence="10">
    <location>
        <position position="96"/>
    </location>
</feature>
<keyword evidence="12" id="KW-0378">Hydrolase</keyword>
<dbReference type="PRINTS" id="PR00747">
    <property type="entry name" value="GLYHDRLASE47"/>
</dbReference>
<evidence type="ECO:0000256" key="9">
    <source>
        <dbReference type="ARBA" id="ARBA00060207"/>
    </source>
</evidence>
<feature type="active site" description="Proton donor" evidence="10">
    <location>
        <position position="345"/>
    </location>
</feature>
<keyword evidence="15" id="KW-1185">Reference proteome</keyword>
<comment type="subcellular location">
    <subcellularLocation>
        <location evidence="1">Endoplasmic reticulum membrane</location>
        <topology evidence="1">Single-pass type II membrane protein</topology>
    </subcellularLocation>
</comment>
<evidence type="ECO:0000256" key="13">
    <source>
        <dbReference type="SAM" id="MobiDB-lite"/>
    </source>
</evidence>
<dbReference type="EC" id="3.2.1.-" evidence="12"/>
<dbReference type="Proteomes" id="UP000549394">
    <property type="component" value="Unassembled WGS sequence"/>
</dbReference>
<dbReference type="PANTHER" id="PTHR45679:SF5">
    <property type="entry name" value="ER DEGRADATION-ENHANCING ALPHA-MANNOSIDASE-LIKE PROTEIN 1"/>
    <property type="match status" value="1"/>
</dbReference>
<proteinExistence type="inferred from homology"/>
<feature type="binding site" evidence="11">
    <location>
        <position position="450"/>
    </location>
    <ligand>
        <name>Ca(2+)</name>
        <dbReference type="ChEBI" id="CHEBI:29108"/>
    </ligand>
</feature>
<dbReference type="FunFam" id="1.50.10.10:FF:000016">
    <property type="entry name" value="alpha-1,2-Mannosidase"/>
    <property type="match status" value="1"/>
</dbReference>
<feature type="region of interest" description="Disordered" evidence="13">
    <location>
        <begin position="468"/>
        <end position="503"/>
    </location>
</feature>
<dbReference type="EMBL" id="CAJFCJ010000006">
    <property type="protein sequence ID" value="CAD5115182.1"/>
    <property type="molecule type" value="Genomic_DNA"/>
</dbReference>
<feature type="active site" evidence="10">
    <location>
        <position position="364"/>
    </location>
</feature>
<organism evidence="14 15">
    <name type="scientific">Dimorphilus gyrociliatus</name>
    <dbReference type="NCBI Taxonomy" id="2664684"/>
    <lineage>
        <taxon>Eukaryota</taxon>
        <taxon>Metazoa</taxon>
        <taxon>Spiralia</taxon>
        <taxon>Lophotrochozoa</taxon>
        <taxon>Annelida</taxon>
        <taxon>Polychaeta</taxon>
        <taxon>Polychaeta incertae sedis</taxon>
        <taxon>Dinophilidae</taxon>
        <taxon>Dimorphilus</taxon>
    </lineage>
</organism>
<sequence>MVNKSRNMFYFAYNNYMDHAFPLDELDPIHCKGRGPDREHPENININDVLGDYSLTLIESLGTLAVMGNASEFKRAVNLVIKNVSFDKNSTVQVFEATIRILGSLLSAHMIATNEIKLFDNLKIENYDNELLSMAHDLATRLLPAFEKSPTGIPYPRVNLQFGVPEDSVNTTCTAGAGTLLLEFGALSRLLKDPVYESVARRSIERLWTLRSNVTGLFGSIINMQTGEWEESMSGLGAGIDSFYEYLLKSYILFGNENDLKKFKESYETIRFYLRKGRPTCNSGWGHPPLYVNVNMKSGKLLNNWIDSLQASWPAVQVIFGDVDEAICTHAYFYAIWRKYGVLPERFNWHLSAPDVYFYPLRPEFAESTYLLYQATKNPFYLHVGKDIIESLETHTKVKCGFATVHNVGDKTLEDRMESFFVSETSKYLYLLFDESNPVNIRPTDYLFTTEGHIFPMSNELRKKAPFVEEKQTKSSKKSTEKSLVKEIKKDEDENTTTKTKDKDWKGNLKACKEIDNKNRLIAFSPLPKFENSSVYCNRPEVSERKFSLPIYERYLQQIDAIVGVEPVL</sequence>
<evidence type="ECO:0000256" key="11">
    <source>
        <dbReference type="PIRSR" id="PIRSR601382-2"/>
    </source>
</evidence>
<dbReference type="GO" id="GO:1904380">
    <property type="term" value="P:endoplasmic reticulum mannose trimming"/>
    <property type="evidence" value="ECO:0007669"/>
    <property type="project" value="InterPro"/>
</dbReference>
<dbReference type="AlphaFoldDB" id="A0A7I8VKT0"/>
<dbReference type="InterPro" id="IPR036026">
    <property type="entry name" value="Seven-hairpin_glycosidases"/>
</dbReference>
<keyword evidence="11" id="KW-0106">Calcium</keyword>
<keyword evidence="4" id="KW-0256">Endoplasmic reticulum</keyword>
<dbReference type="OrthoDB" id="8118055at2759"/>
<evidence type="ECO:0000256" key="8">
    <source>
        <dbReference type="ARBA" id="ARBA00023180"/>
    </source>
</evidence>
<accession>A0A7I8VKT0</accession>
<keyword evidence="3" id="KW-0812">Transmembrane</keyword>
<evidence type="ECO:0000313" key="14">
    <source>
        <dbReference type="EMBL" id="CAD5115182.1"/>
    </source>
</evidence>
<evidence type="ECO:0000256" key="5">
    <source>
        <dbReference type="ARBA" id="ARBA00022968"/>
    </source>
</evidence>
<name>A0A7I8VKT0_9ANNE</name>
<evidence type="ECO:0000256" key="12">
    <source>
        <dbReference type="RuleBase" id="RU361193"/>
    </source>
</evidence>
<keyword evidence="5" id="KW-0735">Signal-anchor</keyword>
<dbReference type="InterPro" id="IPR044674">
    <property type="entry name" value="EDEM1/2/3"/>
</dbReference>
<protein>
    <recommendedName>
        <fullName evidence="12">alpha-1,2-Mannosidase</fullName>
        <ecNumber evidence="12">3.2.1.-</ecNumber>
    </recommendedName>
</protein>
<keyword evidence="7" id="KW-0472">Membrane</keyword>
<feature type="compositionally biased region" description="Basic and acidic residues" evidence="13">
    <location>
        <begin position="468"/>
        <end position="492"/>
    </location>
</feature>
<dbReference type="Gene3D" id="1.50.10.10">
    <property type="match status" value="1"/>
</dbReference>
<keyword evidence="11" id="KW-0479">Metal-binding</keyword>
<evidence type="ECO:0000256" key="10">
    <source>
        <dbReference type="PIRSR" id="PIRSR601382-1"/>
    </source>
</evidence>
<evidence type="ECO:0000256" key="4">
    <source>
        <dbReference type="ARBA" id="ARBA00022824"/>
    </source>
</evidence>
<evidence type="ECO:0000256" key="3">
    <source>
        <dbReference type="ARBA" id="ARBA00022692"/>
    </source>
</evidence>
<dbReference type="SUPFAM" id="SSF48225">
    <property type="entry name" value="Seven-hairpin glycosidases"/>
    <property type="match status" value="1"/>
</dbReference>
<reference evidence="14 15" key="1">
    <citation type="submission" date="2020-08" db="EMBL/GenBank/DDBJ databases">
        <authorList>
            <person name="Hejnol A."/>
        </authorList>
    </citation>
    <scope>NUCLEOTIDE SEQUENCE [LARGE SCALE GENOMIC DNA]</scope>
</reference>
<gene>
    <name evidence="14" type="ORF">DGYR_LOCUS3954</name>
</gene>
<keyword evidence="8" id="KW-0325">Glycoprotein</keyword>
<dbReference type="GO" id="GO:0005789">
    <property type="term" value="C:endoplasmic reticulum membrane"/>
    <property type="evidence" value="ECO:0007669"/>
    <property type="project" value="UniProtKB-SubCell"/>
</dbReference>
<dbReference type="InterPro" id="IPR001382">
    <property type="entry name" value="Glyco_hydro_47"/>
</dbReference>